<protein>
    <recommendedName>
        <fullName evidence="4">Ecp2 effector protein domain-containing protein</fullName>
    </recommendedName>
</protein>
<evidence type="ECO:0000313" key="3">
    <source>
        <dbReference type="Proteomes" id="UP000813385"/>
    </source>
</evidence>
<sequence>MLPSALFAGLYLATATQAVPTATRQDNEGVVRFKRDDVLSPRDLLQAEAYGVNLTQMHKHSVFKRDDGDHITIWVDNGFEEVEGPHEDPLSKRQSARLWWSHHYTLANGRATDYCRNHDRKDWTSSNAPCTGGVKALAEWARDNKGWFNWGVAGGGWQWRTVLIAGSNSGCNARYRGQVIDDNPLAAGTQVGTDDVRDDAYWTLDRGRQFNGRWKAASYGWETCGVPGPSNVRFNYEIRDYNERV</sequence>
<comment type="caution">
    <text evidence="2">The sequence shown here is derived from an EMBL/GenBank/DDBJ whole genome shotgun (WGS) entry which is preliminary data.</text>
</comment>
<evidence type="ECO:0008006" key="4">
    <source>
        <dbReference type="Google" id="ProtNLM"/>
    </source>
</evidence>
<accession>A0A8K0TG41</accession>
<dbReference type="EMBL" id="JAGPXD010000003">
    <property type="protein sequence ID" value="KAH7363348.1"/>
    <property type="molecule type" value="Genomic_DNA"/>
</dbReference>
<evidence type="ECO:0000313" key="2">
    <source>
        <dbReference type="EMBL" id="KAH7363348.1"/>
    </source>
</evidence>
<dbReference type="OrthoDB" id="4818873at2759"/>
<feature type="signal peptide" evidence="1">
    <location>
        <begin position="1"/>
        <end position="18"/>
    </location>
</feature>
<feature type="chain" id="PRO_5035428946" description="Ecp2 effector protein domain-containing protein" evidence="1">
    <location>
        <begin position="19"/>
        <end position="245"/>
    </location>
</feature>
<dbReference type="AlphaFoldDB" id="A0A8K0TG41"/>
<gene>
    <name evidence="2" type="ORF">B0T11DRAFT_298626</name>
</gene>
<keyword evidence="3" id="KW-1185">Reference proteome</keyword>
<proteinExistence type="predicted"/>
<reference evidence="2" key="1">
    <citation type="journal article" date="2021" name="Nat. Commun.">
        <title>Genetic determinants of endophytism in the Arabidopsis root mycobiome.</title>
        <authorList>
            <person name="Mesny F."/>
            <person name="Miyauchi S."/>
            <person name="Thiergart T."/>
            <person name="Pickel B."/>
            <person name="Atanasova L."/>
            <person name="Karlsson M."/>
            <person name="Huettel B."/>
            <person name="Barry K.W."/>
            <person name="Haridas S."/>
            <person name="Chen C."/>
            <person name="Bauer D."/>
            <person name="Andreopoulos W."/>
            <person name="Pangilinan J."/>
            <person name="LaButti K."/>
            <person name="Riley R."/>
            <person name="Lipzen A."/>
            <person name="Clum A."/>
            <person name="Drula E."/>
            <person name="Henrissat B."/>
            <person name="Kohler A."/>
            <person name="Grigoriev I.V."/>
            <person name="Martin F.M."/>
            <person name="Hacquard S."/>
        </authorList>
    </citation>
    <scope>NUCLEOTIDE SEQUENCE</scope>
    <source>
        <strain evidence="2">MPI-CAGE-AT-0016</strain>
    </source>
</reference>
<organism evidence="2 3">
    <name type="scientific">Plectosphaerella cucumerina</name>
    <dbReference type="NCBI Taxonomy" id="40658"/>
    <lineage>
        <taxon>Eukaryota</taxon>
        <taxon>Fungi</taxon>
        <taxon>Dikarya</taxon>
        <taxon>Ascomycota</taxon>
        <taxon>Pezizomycotina</taxon>
        <taxon>Sordariomycetes</taxon>
        <taxon>Hypocreomycetidae</taxon>
        <taxon>Glomerellales</taxon>
        <taxon>Plectosphaerellaceae</taxon>
        <taxon>Plectosphaerella</taxon>
    </lineage>
</organism>
<dbReference type="Proteomes" id="UP000813385">
    <property type="component" value="Unassembled WGS sequence"/>
</dbReference>
<evidence type="ECO:0000256" key="1">
    <source>
        <dbReference type="SAM" id="SignalP"/>
    </source>
</evidence>
<name>A0A8K0TG41_9PEZI</name>
<keyword evidence="1" id="KW-0732">Signal</keyword>